<feature type="domain" description="Translation initiation factor 3 C-terminal" evidence="5">
    <location>
        <begin position="115"/>
        <end position="198"/>
    </location>
</feature>
<evidence type="ECO:0000256" key="1">
    <source>
        <dbReference type="ARBA" id="ARBA00005439"/>
    </source>
</evidence>
<dbReference type="Pfam" id="PF00707">
    <property type="entry name" value="IF3_C"/>
    <property type="match status" value="1"/>
</dbReference>
<evidence type="ECO:0000259" key="5">
    <source>
        <dbReference type="Pfam" id="PF00707"/>
    </source>
</evidence>
<feature type="region of interest" description="Disordered" evidence="4">
    <location>
        <begin position="204"/>
        <end position="246"/>
    </location>
</feature>
<organism evidence="7 8">
    <name type="scientific">Rhynchospora tenuis</name>
    <dbReference type="NCBI Taxonomy" id="198213"/>
    <lineage>
        <taxon>Eukaryota</taxon>
        <taxon>Viridiplantae</taxon>
        <taxon>Streptophyta</taxon>
        <taxon>Embryophyta</taxon>
        <taxon>Tracheophyta</taxon>
        <taxon>Spermatophyta</taxon>
        <taxon>Magnoliopsida</taxon>
        <taxon>Liliopsida</taxon>
        <taxon>Poales</taxon>
        <taxon>Cyperaceae</taxon>
        <taxon>Cyperoideae</taxon>
        <taxon>Rhynchosporeae</taxon>
        <taxon>Rhynchospora</taxon>
    </lineage>
</organism>
<keyword evidence="3" id="KW-0648">Protein biosynthesis</keyword>
<dbReference type="Proteomes" id="UP001210211">
    <property type="component" value="Unassembled WGS sequence"/>
</dbReference>
<feature type="domain" description="Translation initiation factor 3 N-terminal" evidence="6">
    <location>
        <begin position="38"/>
        <end position="107"/>
    </location>
</feature>
<evidence type="ECO:0008006" key="9">
    <source>
        <dbReference type="Google" id="ProtNLM"/>
    </source>
</evidence>
<reference evidence="7 8" key="1">
    <citation type="journal article" date="2022" name="Cell">
        <title>Repeat-based holocentromeres influence genome architecture and karyotype evolution.</title>
        <authorList>
            <person name="Hofstatter P.G."/>
            <person name="Thangavel G."/>
            <person name="Lux T."/>
            <person name="Neumann P."/>
            <person name="Vondrak T."/>
            <person name="Novak P."/>
            <person name="Zhang M."/>
            <person name="Costa L."/>
            <person name="Castellani M."/>
            <person name="Scott A."/>
            <person name="Toegelov H."/>
            <person name="Fuchs J."/>
            <person name="Mata-Sucre Y."/>
            <person name="Dias Y."/>
            <person name="Vanzela A.L.L."/>
            <person name="Huettel B."/>
            <person name="Almeida C.C.S."/>
            <person name="Simkova H."/>
            <person name="Souza G."/>
            <person name="Pedrosa-Harand A."/>
            <person name="Macas J."/>
            <person name="Mayer K.F.X."/>
            <person name="Houben A."/>
            <person name="Marques A."/>
        </authorList>
    </citation>
    <scope>NUCLEOTIDE SEQUENCE [LARGE SCALE GENOMIC DNA]</scope>
    <source>
        <strain evidence="7">RhyTen1mFocal</strain>
    </source>
</reference>
<feature type="compositionally biased region" description="Basic and acidic residues" evidence="4">
    <location>
        <begin position="226"/>
        <end position="239"/>
    </location>
</feature>
<dbReference type="InterPro" id="IPR036787">
    <property type="entry name" value="T_IF-3_N_sf"/>
</dbReference>
<dbReference type="AlphaFoldDB" id="A0AAD5ZJN9"/>
<comment type="caution">
    <text evidence="7">The sequence shown here is derived from an EMBL/GenBank/DDBJ whole genome shotgun (WGS) entry which is preliminary data.</text>
</comment>
<evidence type="ECO:0000313" key="7">
    <source>
        <dbReference type="EMBL" id="KAJ3699045.1"/>
    </source>
</evidence>
<dbReference type="GO" id="GO:0043022">
    <property type="term" value="F:ribosome binding"/>
    <property type="evidence" value="ECO:0007669"/>
    <property type="project" value="TreeGrafter"/>
</dbReference>
<keyword evidence="8" id="KW-1185">Reference proteome</keyword>
<evidence type="ECO:0000313" key="8">
    <source>
        <dbReference type="Proteomes" id="UP001210211"/>
    </source>
</evidence>
<sequence>MVAGYRGGRGFDIDEEIFFDEDEEELAEQAYDPNVDLERINSPTVRLLDEQNNMIGVFPTREALKRAENAGLVLAIVSTEADPPVLRIFQEGDYQKHLFETEKKKKAQQKKQVTRTKEVKMGLKIHEHDYAVRQKLATKFLRGGYKVKVIVTLRNREQQYKDDAIDLLRRFQNDLGQLASEESKNLADRNIYVVLTPNKANIQREQQDKLREEELKRQQAEVSTEEQPKEQEAEARASTEEISANV</sequence>
<dbReference type="Gene3D" id="3.10.20.80">
    <property type="entry name" value="Translation initiation factor 3 (IF-3), N-terminal domain"/>
    <property type="match status" value="1"/>
</dbReference>
<dbReference type="InterPro" id="IPR019814">
    <property type="entry name" value="Translation_initiation_fac_3_N"/>
</dbReference>
<evidence type="ECO:0000259" key="6">
    <source>
        <dbReference type="Pfam" id="PF05198"/>
    </source>
</evidence>
<proteinExistence type="inferred from homology"/>
<dbReference type="Pfam" id="PF05198">
    <property type="entry name" value="IF3_N"/>
    <property type="match status" value="1"/>
</dbReference>
<dbReference type="PANTHER" id="PTHR10938">
    <property type="entry name" value="TRANSLATION INITIATION FACTOR IF-3"/>
    <property type="match status" value="1"/>
</dbReference>
<dbReference type="SUPFAM" id="SSF55200">
    <property type="entry name" value="Translation initiation factor IF3, C-terminal domain"/>
    <property type="match status" value="1"/>
</dbReference>
<dbReference type="NCBIfam" id="TIGR00168">
    <property type="entry name" value="infC"/>
    <property type="match status" value="1"/>
</dbReference>
<dbReference type="InterPro" id="IPR001288">
    <property type="entry name" value="Translation_initiation_fac_3"/>
</dbReference>
<dbReference type="EMBL" id="JAMRDG010000001">
    <property type="protein sequence ID" value="KAJ3699045.1"/>
    <property type="molecule type" value="Genomic_DNA"/>
</dbReference>
<evidence type="ECO:0000256" key="4">
    <source>
        <dbReference type="SAM" id="MobiDB-lite"/>
    </source>
</evidence>
<accession>A0AAD5ZJN9</accession>
<feature type="compositionally biased region" description="Basic and acidic residues" evidence="4">
    <location>
        <begin position="205"/>
        <end position="219"/>
    </location>
</feature>
<dbReference type="SUPFAM" id="SSF54364">
    <property type="entry name" value="Translation initiation factor IF3, N-terminal domain"/>
    <property type="match status" value="1"/>
</dbReference>
<gene>
    <name evidence="7" type="ORF">LUZ61_002750</name>
</gene>
<dbReference type="GO" id="GO:0032790">
    <property type="term" value="P:ribosome disassembly"/>
    <property type="evidence" value="ECO:0007669"/>
    <property type="project" value="TreeGrafter"/>
</dbReference>
<protein>
    <recommendedName>
        <fullName evidence="9">Translation initiation factor IF-3</fullName>
    </recommendedName>
</protein>
<dbReference type="GO" id="GO:0003743">
    <property type="term" value="F:translation initiation factor activity"/>
    <property type="evidence" value="ECO:0007669"/>
    <property type="project" value="UniProtKB-KW"/>
</dbReference>
<evidence type="ECO:0000256" key="2">
    <source>
        <dbReference type="ARBA" id="ARBA00022540"/>
    </source>
</evidence>
<dbReference type="InterPro" id="IPR019815">
    <property type="entry name" value="Translation_initiation_fac_3_C"/>
</dbReference>
<dbReference type="PANTHER" id="PTHR10938:SF0">
    <property type="entry name" value="TRANSLATION INITIATION FACTOR IF-3, MITOCHONDRIAL"/>
    <property type="match status" value="1"/>
</dbReference>
<keyword evidence="2" id="KW-0396">Initiation factor</keyword>
<evidence type="ECO:0000256" key="3">
    <source>
        <dbReference type="ARBA" id="ARBA00022917"/>
    </source>
</evidence>
<dbReference type="GO" id="GO:0005737">
    <property type="term" value="C:cytoplasm"/>
    <property type="evidence" value="ECO:0007669"/>
    <property type="project" value="UniProtKB-ARBA"/>
</dbReference>
<comment type="similarity">
    <text evidence="1">Belongs to the IF-3 family.</text>
</comment>
<name>A0AAD5ZJN9_9POAL</name>
<dbReference type="InterPro" id="IPR036788">
    <property type="entry name" value="T_IF-3_C_sf"/>
</dbReference>
<dbReference type="Gene3D" id="3.30.110.10">
    <property type="entry name" value="Translation initiation factor 3 (IF-3), C-terminal domain"/>
    <property type="match status" value="1"/>
</dbReference>